<name>A0AAW2CIZ1_9ROSI</name>
<evidence type="ECO:0000259" key="4">
    <source>
        <dbReference type="Pfam" id="PF13963"/>
    </source>
</evidence>
<feature type="domain" description="DUF4216" evidence="2">
    <location>
        <begin position="965"/>
        <end position="1037"/>
    </location>
</feature>
<dbReference type="InterPro" id="IPR029480">
    <property type="entry name" value="Transpos_assoc"/>
</dbReference>
<dbReference type="InterPro" id="IPR004242">
    <property type="entry name" value="Transposase_21"/>
</dbReference>
<accession>A0AAW2CIZ1</accession>
<comment type="caution">
    <text evidence="5">The sequence shown here is derived from an EMBL/GenBank/DDBJ whole genome shotgun (WGS) entry which is preliminary data.</text>
</comment>
<keyword evidence="6" id="KW-1185">Reference proteome</keyword>
<evidence type="ECO:0000313" key="6">
    <source>
        <dbReference type="Proteomes" id="UP001459277"/>
    </source>
</evidence>
<dbReference type="Pfam" id="PF13952">
    <property type="entry name" value="DUF4216"/>
    <property type="match status" value="1"/>
</dbReference>
<dbReference type="InterPro" id="IPR025312">
    <property type="entry name" value="DUF4216"/>
</dbReference>
<gene>
    <name evidence="5" type="ORF">SO802_022379</name>
</gene>
<evidence type="ECO:0000259" key="3">
    <source>
        <dbReference type="Pfam" id="PF13960"/>
    </source>
</evidence>
<dbReference type="Proteomes" id="UP001459277">
    <property type="component" value="Unassembled WGS sequence"/>
</dbReference>
<dbReference type="InterPro" id="IPR025452">
    <property type="entry name" value="DUF4218"/>
</dbReference>
<dbReference type="AlphaFoldDB" id="A0AAW2CIZ1"/>
<proteinExistence type="predicted"/>
<protein>
    <submittedName>
        <fullName evidence="5">Uncharacterized protein</fullName>
    </submittedName>
</protein>
<dbReference type="EMBL" id="JAZDWU010000007">
    <property type="protein sequence ID" value="KAK9997693.1"/>
    <property type="molecule type" value="Genomic_DNA"/>
</dbReference>
<evidence type="ECO:0000313" key="5">
    <source>
        <dbReference type="EMBL" id="KAK9997693.1"/>
    </source>
</evidence>
<dbReference type="Pfam" id="PF13963">
    <property type="entry name" value="Transpos_assoc"/>
    <property type="match status" value="1"/>
</dbReference>
<dbReference type="Pfam" id="PF02992">
    <property type="entry name" value="Transposase_21"/>
    <property type="match status" value="1"/>
</dbReference>
<organism evidence="5 6">
    <name type="scientific">Lithocarpus litseifolius</name>
    <dbReference type="NCBI Taxonomy" id="425828"/>
    <lineage>
        <taxon>Eukaryota</taxon>
        <taxon>Viridiplantae</taxon>
        <taxon>Streptophyta</taxon>
        <taxon>Embryophyta</taxon>
        <taxon>Tracheophyta</taxon>
        <taxon>Spermatophyta</taxon>
        <taxon>Magnoliopsida</taxon>
        <taxon>eudicotyledons</taxon>
        <taxon>Gunneridae</taxon>
        <taxon>Pentapetalae</taxon>
        <taxon>rosids</taxon>
        <taxon>fabids</taxon>
        <taxon>Fagales</taxon>
        <taxon>Fagaceae</taxon>
        <taxon>Lithocarpus</taxon>
    </lineage>
</organism>
<sequence length="1079" mass="125791">MPVDKSWISLSSRSCEEYINGVIEFVDYAFQRIKDEDMKIKCPCNDCNNRYRRTRVEVTRDLLWKGMRRDYTRWHLHGEGNSDEDEEGTDEDEDNSSDDEQNIDDIQNMIRDAYPHMRDVEETSGSESQDPNEEAKEFYRLVKEADQPLYFGCKKYSNLSFIVKLMHIKCKNSWSNNSFTILLELLKDAFPMCEKLPISHYRAKKIVSDLGLNYEKIDVCKNDCMLYYKEHSEADKCSVCQISRWKFNSKASKRDAKKVPWKVLRYFPLKPRLQRLFMSSKTAPDMGWHHENRSNDEVLRHPADAEAWKSFDRTHESFSLDPRNVRLGLATDGFNPFGNMSVSYSCWPVVVFPYNIPPWMCMKEPYLFMSLLIPGQKGPGNDIDVFLRPLIDELKELWEKGAETYDASTQENFQMRVALMWTINDFPAYAYTSGWSTQGNLACPCCGSETSHRRLKHGSKMCYMGHRRFLPPDHKWRSQKAQFDGKRERKGAPKRLSGDDVLNQLGTLPPVTLGKAVKRKRLHGRGKCHNWKKRSIFFDLPYWRTLLLRHNLDVMHIVKNICDSVMGTVLDIDKKSKDSLNARLDLKMMGIRKELHPEDGKTTFPRACYTLSKEEKKAVFQWLQNIKVPDGYSANLSRCVNVGEQKIFGMKTHDCHVFLERLLPLVVRELLPKKVSDALIELSNFLKELCSKVLRLEDLEHMEHTIPIILCKLERIFPPAFFDIMVHLPIHLPWEAIVAGPVQYRWMYPIERYLCKLKGYVRNKAHPEGSIAEGYVADECLTFCSRYLIGIETIFNRPERNDDRCPATCDDTPRLPIFSRRGCPSGKSVVRDLNNTDYYAASLYVLQNCDEIEPLVQEHRNNLVDLGVNVDEMHRHEFICFVQRKGTITLITKLYNDGNEQVDEHVRSLAWGPDKRATHYPCYNVNGFRFRTKQRDDGKKTQNSGVMVRGEYQNMSYYGLITDIIELRYTKGNSVVLFKCDWYDVAREGIGYKLDRHGITSINRTRKLNTQEPFVLASQAIQVYYVNCIKDLAWSVVIETKPRNLYDMPTNEEEPYQEEEVQRFNTHVAEANEEDDEMN</sequence>
<reference evidence="5 6" key="1">
    <citation type="submission" date="2024-01" db="EMBL/GenBank/DDBJ databases">
        <title>A telomere-to-telomere, gap-free genome of sweet tea (Lithocarpus litseifolius).</title>
        <authorList>
            <person name="Zhou J."/>
        </authorList>
    </citation>
    <scope>NUCLEOTIDE SEQUENCE [LARGE SCALE GENOMIC DNA]</scope>
    <source>
        <strain evidence="5">Zhou-2022a</strain>
        <tissue evidence="5">Leaf</tissue>
    </source>
</reference>
<dbReference type="PANTHER" id="PTHR10775:SF185">
    <property type="entry name" value="OS08G0208400 PROTEIN"/>
    <property type="match status" value="1"/>
</dbReference>
<evidence type="ECO:0000256" key="1">
    <source>
        <dbReference type="SAM" id="MobiDB-lite"/>
    </source>
</evidence>
<feature type="compositionally biased region" description="Acidic residues" evidence="1">
    <location>
        <begin position="81"/>
        <end position="103"/>
    </location>
</feature>
<dbReference type="Pfam" id="PF13960">
    <property type="entry name" value="DUF4218"/>
    <property type="match status" value="1"/>
</dbReference>
<evidence type="ECO:0000259" key="2">
    <source>
        <dbReference type="Pfam" id="PF13952"/>
    </source>
</evidence>
<dbReference type="PANTHER" id="PTHR10775">
    <property type="entry name" value="OS08G0208400 PROTEIN"/>
    <property type="match status" value="1"/>
</dbReference>
<feature type="domain" description="DUF4218" evidence="3">
    <location>
        <begin position="689"/>
        <end position="801"/>
    </location>
</feature>
<feature type="domain" description="Transposase-associated" evidence="4">
    <location>
        <begin position="5"/>
        <end position="79"/>
    </location>
</feature>
<feature type="region of interest" description="Disordered" evidence="1">
    <location>
        <begin position="76"/>
        <end position="103"/>
    </location>
</feature>